<name>Q7M892_WOLSU</name>
<evidence type="ECO:0000256" key="3">
    <source>
        <dbReference type="ARBA" id="ARBA00022676"/>
    </source>
</evidence>
<evidence type="ECO:0000256" key="1">
    <source>
        <dbReference type="ARBA" id="ARBA00009400"/>
    </source>
</evidence>
<dbReference type="eggNOG" id="COG0157">
    <property type="taxonomic scope" value="Bacteria"/>
</dbReference>
<dbReference type="SUPFAM" id="SSF54675">
    <property type="entry name" value="Nicotinate/Quinolinate PRTase N-terminal domain-like"/>
    <property type="match status" value="1"/>
</dbReference>
<comment type="similarity">
    <text evidence="1 5">Belongs to the NadC/ModD family.</text>
</comment>
<feature type="domain" description="Quinolinate phosphoribosyl transferase C-terminal" evidence="6">
    <location>
        <begin position="103"/>
        <end position="272"/>
    </location>
</feature>
<evidence type="ECO:0000256" key="4">
    <source>
        <dbReference type="ARBA" id="ARBA00022679"/>
    </source>
</evidence>
<dbReference type="AlphaFoldDB" id="Q7M892"/>
<dbReference type="Gene3D" id="3.90.1170.20">
    <property type="entry name" value="Quinolinate phosphoribosyl transferase, N-terminal domain"/>
    <property type="match status" value="1"/>
</dbReference>
<dbReference type="InterPro" id="IPR037128">
    <property type="entry name" value="Quinolinate_PRibosylTase_N_sf"/>
</dbReference>
<reference evidence="8 9" key="1">
    <citation type="journal article" date="2003" name="Proc. Natl. Acad. Sci. U.S.A.">
        <title>Complete genome sequence and analysis of Wolinella succinogenes.</title>
        <authorList>
            <person name="Baar C."/>
            <person name="Eppinger M."/>
            <person name="Raddatz G."/>
            <person name="Simon JM."/>
            <person name="Lanz C."/>
            <person name="Klimmek O."/>
            <person name="Nandakumar R."/>
            <person name="Gross R."/>
            <person name="Rosinus A."/>
            <person name="Keller H."/>
            <person name="Jagtap P."/>
            <person name="Linke B."/>
            <person name="Meyer F."/>
            <person name="Lederer H."/>
            <person name="Schuster S.C."/>
        </authorList>
    </citation>
    <scope>NUCLEOTIDE SEQUENCE [LARGE SCALE GENOMIC DNA]</scope>
    <source>
        <strain evidence="9">ATCC 29543 / DSM 1740 / CCUG 13145 / JCM 31913 / LMG 7466 / NCTC 11488 / FDC 602W</strain>
    </source>
</reference>
<keyword evidence="9" id="KW-1185">Reference proteome</keyword>
<feature type="domain" description="Quinolinate phosphoribosyl transferase N-terminal" evidence="7">
    <location>
        <begin position="18"/>
        <end position="101"/>
    </location>
</feature>
<evidence type="ECO:0000313" key="8">
    <source>
        <dbReference type="EMBL" id="CAE10823.1"/>
    </source>
</evidence>
<dbReference type="InterPro" id="IPR002638">
    <property type="entry name" value="Quinolinate_PRibosylTrfase_C"/>
</dbReference>
<evidence type="ECO:0000259" key="7">
    <source>
        <dbReference type="Pfam" id="PF02749"/>
    </source>
</evidence>
<dbReference type="GO" id="GO:0005737">
    <property type="term" value="C:cytoplasm"/>
    <property type="evidence" value="ECO:0007669"/>
    <property type="project" value="TreeGrafter"/>
</dbReference>
<dbReference type="PIRSF" id="PIRSF006250">
    <property type="entry name" value="NadC_ModD"/>
    <property type="match status" value="1"/>
</dbReference>
<dbReference type="PANTHER" id="PTHR32179:SF4">
    <property type="entry name" value="PYROPHOSPHORYLASE MODD-RELATED"/>
    <property type="match status" value="1"/>
</dbReference>
<keyword evidence="4 5" id="KW-0808">Transferase</keyword>
<dbReference type="PANTHER" id="PTHR32179">
    <property type="entry name" value="NICOTINATE-NUCLEOTIDE PYROPHOSPHORYLASE [CARBOXYLATING]"/>
    <property type="match status" value="1"/>
</dbReference>
<dbReference type="GO" id="GO:0034213">
    <property type="term" value="P:quinolinate catabolic process"/>
    <property type="evidence" value="ECO:0007669"/>
    <property type="project" value="TreeGrafter"/>
</dbReference>
<evidence type="ECO:0000256" key="2">
    <source>
        <dbReference type="ARBA" id="ARBA00019205"/>
    </source>
</evidence>
<evidence type="ECO:0000259" key="6">
    <source>
        <dbReference type="Pfam" id="PF01729"/>
    </source>
</evidence>
<organism evidence="9">
    <name type="scientific">Wolinella succinogenes (strain ATCC 29543 / DSM 1740 / CCUG 13145 / JCM 31913 / LMG 7466 / NCTC 11488 / FDC 602W)</name>
    <name type="common">Vibrio succinogenes</name>
    <dbReference type="NCBI Taxonomy" id="273121"/>
    <lineage>
        <taxon>Bacteria</taxon>
        <taxon>Pseudomonadati</taxon>
        <taxon>Campylobacterota</taxon>
        <taxon>Epsilonproteobacteria</taxon>
        <taxon>Campylobacterales</taxon>
        <taxon>Helicobacteraceae</taxon>
        <taxon>Wolinella</taxon>
    </lineage>
</organism>
<protein>
    <recommendedName>
        <fullName evidence="2">Putative pyrophosphorylase ModD</fullName>
    </recommendedName>
</protein>
<dbReference type="InterPro" id="IPR006242">
    <property type="entry name" value="ModD"/>
</dbReference>
<dbReference type="STRING" id="273121.WS1807"/>
<dbReference type="Pfam" id="PF02749">
    <property type="entry name" value="QRPTase_N"/>
    <property type="match status" value="1"/>
</dbReference>
<dbReference type="InterPro" id="IPR022412">
    <property type="entry name" value="Quinolinate_PRibosylTrfase_N"/>
</dbReference>
<dbReference type="InterPro" id="IPR013785">
    <property type="entry name" value="Aldolase_TIM"/>
</dbReference>
<dbReference type="Proteomes" id="UP000000422">
    <property type="component" value="Chromosome"/>
</dbReference>
<dbReference type="EMBL" id="BX571661">
    <property type="protein sequence ID" value="CAE10823.1"/>
    <property type="molecule type" value="Genomic_DNA"/>
</dbReference>
<evidence type="ECO:0000256" key="5">
    <source>
        <dbReference type="PIRNR" id="PIRNR006250"/>
    </source>
</evidence>
<dbReference type="SUPFAM" id="SSF51690">
    <property type="entry name" value="Nicotinate/Quinolinate PRTase C-terminal domain-like"/>
    <property type="match status" value="1"/>
</dbReference>
<dbReference type="FunFam" id="3.20.20.70:FF:000030">
    <property type="entry name" value="Nicotinate-nucleotide pyrophosphorylase, carboxylating"/>
    <property type="match status" value="1"/>
</dbReference>
<dbReference type="GO" id="GO:0009435">
    <property type="term" value="P:NAD+ biosynthetic process"/>
    <property type="evidence" value="ECO:0007669"/>
    <property type="project" value="InterPro"/>
</dbReference>
<dbReference type="Pfam" id="PF01729">
    <property type="entry name" value="QRPTase_C"/>
    <property type="match status" value="1"/>
</dbReference>
<proteinExistence type="inferred from homology"/>
<gene>
    <name evidence="8" type="primary">MODD</name>
    <name evidence="8" type="ordered locus">WS1807</name>
</gene>
<dbReference type="CDD" id="cd01573">
    <property type="entry name" value="modD_like"/>
    <property type="match status" value="1"/>
</dbReference>
<dbReference type="InterPro" id="IPR027277">
    <property type="entry name" value="NadC/ModD"/>
</dbReference>
<sequence length="280" mass="31069">MVNQEIERLWREDADYIDWTTLGLGIGEKRGEISFSAKRGGVISGIKEALSLGEACGVELEALVKEGAWVEAGEEILRGEGKAIALHKAWKVTQNLLEYLSGIATFTHEMVTCAKKINPSIEILTTRKNFPGSKRLMLQAILSGGAWPHRLGLFDSVLVFEQHRVFLETPAELEQAFKALKRRLLEKKIAVEVSDFEEAKLFASWGADILQCEKMELGELARCVELKRAYPSLLLSATGGVKIENVMKIAQSGVDFVVTSAPYHANPLDIKVRMKKRSEG</sequence>
<evidence type="ECO:0000313" key="9">
    <source>
        <dbReference type="Proteomes" id="UP000000422"/>
    </source>
</evidence>
<accession>Q7M892</accession>
<dbReference type="InterPro" id="IPR036068">
    <property type="entry name" value="Nicotinate_pribotase-like_C"/>
</dbReference>
<keyword evidence="3 5" id="KW-0328">Glycosyltransferase</keyword>
<dbReference type="HOGENOM" id="CLU_039622_2_1_7"/>
<dbReference type="Gene3D" id="3.20.20.70">
    <property type="entry name" value="Aldolase class I"/>
    <property type="match status" value="1"/>
</dbReference>
<dbReference type="KEGG" id="wsu:WS1807"/>
<dbReference type="NCBIfam" id="TIGR01334">
    <property type="entry name" value="modD"/>
    <property type="match status" value="1"/>
</dbReference>
<dbReference type="GO" id="GO:0004514">
    <property type="term" value="F:nicotinate-nucleotide diphosphorylase (carboxylating) activity"/>
    <property type="evidence" value="ECO:0007669"/>
    <property type="project" value="InterPro"/>
</dbReference>